<comment type="caution">
    <text evidence="8">The sequence shown here is derived from an EMBL/GenBank/DDBJ whole genome shotgun (WGS) entry which is preliminary data.</text>
</comment>
<dbReference type="EMBL" id="JAAKDE010000001">
    <property type="protein sequence ID" value="MBA2132085.1"/>
    <property type="molecule type" value="Genomic_DNA"/>
</dbReference>
<organism evidence="8 9">
    <name type="scientific">Capillibacterium thermochitinicola</name>
    <dbReference type="NCBI Taxonomy" id="2699427"/>
    <lineage>
        <taxon>Bacteria</taxon>
        <taxon>Bacillati</taxon>
        <taxon>Bacillota</taxon>
        <taxon>Capillibacterium</taxon>
    </lineage>
</organism>
<keyword evidence="9" id="KW-1185">Reference proteome</keyword>
<keyword evidence="6" id="KW-0046">Antibiotic resistance</keyword>
<evidence type="ECO:0000313" key="8">
    <source>
        <dbReference type="EMBL" id="MBA2132085.1"/>
    </source>
</evidence>
<dbReference type="InterPro" id="IPR012338">
    <property type="entry name" value="Beta-lactam/transpept-like"/>
</dbReference>
<gene>
    <name evidence="8" type="ORF">G5B42_00730</name>
</gene>
<evidence type="ECO:0000256" key="2">
    <source>
        <dbReference type="ARBA" id="ARBA00007898"/>
    </source>
</evidence>
<evidence type="ECO:0000256" key="5">
    <source>
        <dbReference type="ARBA" id="ARBA00022801"/>
    </source>
</evidence>
<dbReference type="GO" id="GO:0005886">
    <property type="term" value="C:plasma membrane"/>
    <property type="evidence" value="ECO:0007669"/>
    <property type="project" value="TreeGrafter"/>
</dbReference>
<evidence type="ECO:0000256" key="6">
    <source>
        <dbReference type="ARBA" id="ARBA00023251"/>
    </source>
</evidence>
<evidence type="ECO:0000256" key="3">
    <source>
        <dbReference type="ARBA" id="ARBA00012865"/>
    </source>
</evidence>
<dbReference type="GO" id="GO:0008800">
    <property type="term" value="F:beta-lactamase activity"/>
    <property type="evidence" value="ECO:0007669"/>
    <property type="project" value="UniProtKB-EC"/>
</dbReference>
<sequence>MEKRRQRVYLLWAILLLAGCYLACQLYTIQVATSLEWASKAVNQRSDGLALYRQRGAILDCRGRLLTDRDHLTYLAVFPPLLTAEERKALAPFLAAHQIKMATHSPVVMANPGAELLRLVAERPMAGITFCTIPLRYGLQPLAHHLLGYIHPATGEGIAGLEAVYDEFLTSDRRVKLALMTDAHQRPIPGLGWRYQEEVSRRPARNLVLTIDYELQSKVENLLNEAGVAKGAVVLLEVGTGKIRALASRPVFNPYCPQFSLNDPDRPLQNRALTAYPPGGMWRLMITAAALEQGVIHPDQVFLAEEESGSGLITLTRAFAYGRRAVFQQVSTALGTEPVLAKAKALGLGVATLRLPGEETGFLPRETGTAVVSGGEKITVTPVQIAAVLQAIAGDGTYYPPTVVEGLQEKDGTWSPLPAEAGTGRPVLTAATVAALRKMLEATVLYGTGRKAQIPQEAAGVEGTVLDGNRGGQPILHSWFAGYAPAHAPRLVGVVLLEDDPGGAERAAALFAALMASCLPSSR</sequence>
<feature type="domain" description="Penicillin-binding protein transpeptidase" evidence="7">
    <location>
        <begin position="231"/>
        <end position="515"/>
    </location>
</feature>
<evidence type="ECO:0000313" key="9">
    <source>
        <dbReference type="Proteomes" id="UP000657177"/>
    </source>
</evidence>
<evidence type="ECO:0000256" key="1">
    <source>
        <dbReference type="ARBA" id="ARBA00001526"/>
    </source>
</evidence>
<dbReference type="InterPro" id="IPR001460">
    <property type="entry name" value="PCN-bd_Tpept"/>
</dbReference>
<evidence type="ECO:0000259" key="7">
    <source>
        <dbReference type="Pfam" id="PF00905"/>
    </source>
</evidence>
<comment type="catalytic activity">
    <reaction evidence="1">
        <text>a beta-lactam + H2O = a substituted beta-amino acid</text>
        <dbReference type="Rhea" id="RHEA:20401"/>
        <dbReference type="ChEBI" id="CHEBI:15377"/>
        <dbReference type="ChEBI" id="CHEBI:35627"/>
        <dbReference type="ChEBI" id="CHEBI:140347"/>
        <dbReference type="EC" id="3.5.2.6"/>
    </reaction>
</comment>
<dbReference type="GO" id="GO:0008658">
    <property type="term" value="F:penicillin binding"/>
    <property type="evidence" value="ECO:0007669"/>
    <property type="project" value="InterPro"/>
</dbReference>
<dbReference type="EC" id="3.5.2.6" evidence="3"/>
<evidence type="ECO:0000256" key="4">
    <source>
        <dbReference type="ARBA" id="ARBA00022729"/>
    </source>
</evidence>
<dbReference type="AlphaFoldDB" id="A0A8J6HY09"/>
<dbReference type="SUPFAM" id="SSF56601">
    <property type="entry name" value="beta-lactamase/transpeptidase-like"/>
    <property type="match status" value="1"/>
</dbReference>
<dbReference type="PANTHER" id="PTHR30627">
    <property type="entry name" value="PEPTIDOGLYCAN D,D-TRANSPEPTIDASE"/>
    <property type="match status" value="1"/>
</dbReference>
<dbReference type="SUPFAM" id="SSF56519">
    <property type="entry name" value="Penicillin binding protein dimerisation domain"/>
    <property type="match status" value="1"/>
</dbReference>
<name>A0A8J6HY09_9FIRM</name>
<keyword evidence="5" id="KW-0378">Hydrolase</keyword>
<dbReference type="InterPro" id="IPR036138">
    <property type="entry name" value="PBP_dimer_sf"/>
</dbReference>
<dbReference type="Gene3D" id="3.40.710.10">
    <property type="entry name" value="DD-peptidase/beta-lactamase superfamily"/>
    <property type="match status" value="1"/>
</dbReference>
<keyword evidence="4" id="KW-0732">Signal</keyword>
<dbReference type="Gene3D" id="3.90.1310.10">
    <property type="entry name" value="Penicillin-binding protein 2a (Domain 2)"/>
    <property type="match status" value="1"/>
</dbReference>
<dbReference type="PROSITE" id="PS51257">
    <property type="entry name" value="PROKAR_LIPOPROTEIN"/>
    <property type="match status" value="1"/>
</dbReference>
<dbReference type="InterPro" id="IPR050515">
    <property type="entry name" value="Beta-lactam/transpept"/>
</dbReference>
<comment type="similarity">
    <text evidence="2">Belongs to the class-D beta-lactamase family.</text>
</comment>
<accession>A0A8J6HY09</accession>
<dbReference type="GO" id="GO:0071555">
    <property type="term" value="P:cell wall organization"/>
    <property type="evidence" value="ECO:0007669"/>
    <property type="project" value="TreeGrafter"/>
</dbReference>
<dbReference type="PANTHER" id="PTHR30627:SF6">
    <property type="entry name" value="BETA-LACTAMASE YBXI-RELATED"/>
    <property type="match status" value="1"/>
</dbReference>
<reference evidence="8" key="1">
    <citation type="submission" date="2020-06" db="EMBL/GenBank/DDBJ databases">
        <title>Novel chitinolytic bacterium.</title>
        <authorList>
            <person name="Ungkulpasvich U."/>
            <person name="Kosugi A."/>
            <person name="Uke A."/>
        </authorList>
    </citation>
    <scope>NUCLEOTIDE SEQUENCE</scope>
    <source>
        <strain evidence="8">UUS1-1</strain>
    </source>
</reference>
<dbReference type="Proteomes" id="UP000657177">
    <property type="component" value="Unassembled WGS sequence"/>
</dbReference>
<proteinExistence type="inferred from homology"/>
<dbReference type="GO" id="GO:0046677">
    <property type="term" value="P:response to antibiotic"/>
    <property type="evidence" value="ECO:0007669"/>
    <property type="project" value="UniProtKB-KW"/>
</dbReference>
<dbReference type="RefSeq" id="WP_181338519.1">
    <property type="nucleotide sequence ID" value="NZ_JAAKDE010000001.1"/>
</dbReference>
<dbReference type="Pfam" id="PF00905">
    <property type="entry name" value="Transpeptidase"/>
    <property type="match status" value="1"/>
</dbReference>
<protein>
    <recommendedName>
        <fullName evidence="3">beta-lactamase</fullName>
        <ecNumber evidence="3">3.5.2.6</ecNumber>
    </recommendedName>
</protein>